<evidence type="ECO:0000313" key="8">
    <source>
        <dbReference type="EMBL" id="GEB86094.1"/>
    </source>
</evidence>
<feature type="binding site" evidence="5">
    <location>
        <position position="135"/>
    </location>
    <ligand>
        <name>substrate</name>
    </ligand>
</feature>
<feature type="binding site" evidence="6">
    <location>
        <position position="131"/>
    </location>
    <ligand>
        <name>Fe cation</name>
        <dbReference type="ChEBI" id="CHEBI:24875"/>
        <note>catalytic</note>
    </ligand>
</feature>
<dbReference type="Pfam" id="PF13532">
    <property type="entry name" value="2OG-FeII_Oxy_2"/>
    <property type="match status" value="1"/>
</dbReference>
<dbReference type="Gene3D" id="2.60.120.590">
    <property type="entry name" value="Alpha-ketoglutarate-dependent dioxygenase AlkB-like"/>
    <property type="match status" value="1"/>
</dbReference>
<name>A0A4Y3TWG2_9PROT</name>
<dbReference type="GO" id="GO:0035513">
    <property type="term" value="P:oxidative RNA demethylation"/>
    <property type="evidence" value="ECO:0007669"/>
    <property type="project" value="TreeGrafter"/>
</dbReference>
<feature type="binding site" evidence="5">
    <location>
        <position position="161"/>
    </location>
    <ligand>
        <name>substrate</name>
    </ligand>
</feature>
<dbReference type="SUPFAM" id="SSF51197">
    <property type="entry name" value="Clavaminate synthase-like"/>
    <property type="match status" value="1"/>
</dbReference>
<dbReference type="InterPro" id="IPR005123">
    <property type="entry name" value="Oxoglu/Fe-dep_dioxygenase_dom"/>
</dbReference>
<feature type="binding site" evidence="6">
    <location>
        <position position="133"/>
    </location>
    <ligand>
        <name>Fe cation</name>
        <dbReference type="ChEBI" id="CHEBI:24875"/>
        <note>catalytic</note>
    </ligand>
</feature>
<dbReference type="GO" id="GO:0008198">
    <property type="term" value="F:ferrous iron binding"/>
    <property type="evidence" value="ECO:0007669"/>
    <property type="project" value="TreeGrafter"/>
</dbReference>
<keyword evidence="2 8" id="KW-0223">Dioxygenase</keyword>
<feature type="binding site" evidence="6">
    <location>
        <position position="187"/>
    </location>
    <ligand>
        <name>Fe cation</name>
        <dbReference type="ChEBI" id="CHEBI:24875"/>
        <note>catalytic</note>
    </ligand>
</feature>
<reference evidence="8 9" key="1">
    <citation type="submission" date="2019-06" db="EMBL/GenBank/DDBJ databases">
        <title>Whole genome shotgun sequence of Acetobacter peroxydans NBRC 13755.</title>
        <authorList>
            <person name="Hosoyama A."/>
            <person name="Uohara A."/>
            <person name="Ohji S."/>
            <person name="Ichikawa N."/>
        </authorList>
    </citation>
    <scope>NUCLEOTIDE SEQUENCE [LARGE SCALE GENOMIC DNA]</scope>
    <source>
        <strain evidence="8 9">NBRC 13755</strain>
    </source>
</reference>
<feature type="binding site" evidence="5">
    <location>
        <begin position="76"/>
        <end position="78"/>
    </location>
    <ligand>
        <name>substrate</name>
    </ligand>
</feature>
<evidence type="ECO:0000256" key="6">
    <source>
        <dbReference type="PIRSR" id="PIRSR604574-2"/>
    </source>
</evidence>
<evidence type="ECO:0000256" key="5">
    <source>
        <dbReference type="PIRSR" id="PIRSR604574-1"/>
    </source>
</evidence>
<dbReference type="AlphaFoldDB" id="A0A4Y3TWG2"/>
<keyword evidence="1 6" id="KW-0479">Metal-binding</keyword>
<protein>
    <submittedName>
        <fullName evidence="8">Alpha-ketoglutarate-dependent dioxygenase AlkB</fullName>
    </submittedName>
</protein>
<dbReference type="PANTHER" id="PTHR16557:SF2">
    <property type="entry name" value="NUCLEIC ACID DIOXYGENASE ALKBH1"/>
    <property type="match status" value="1"/>
</dbReference>
<dbReference type="EMBL" id="BJMV01000010">
    <property type="protein sequence ID" value="GEB86094.1"/>
    <property type="molecule type" value="Genomic_DNA"/>
</dbReference>
<dbReference type="PROSITE" id="PS51471">
    <property type="entry name" value="FE2OG_OXY"/>
    <property type="match status" value="1"/>
</dbReference>
<dbReference type="OrthoDB" id="9796932at2"/>
<organism evidence="8 9">
    <name type="scientific">Acetobacter peroxydans</name>
    <dbReference type="NCBI Taxonomy" id="104098"/>
    <lineage>
        <taxon>Bacteria</taxon>
        <taxon>Pseudomonadati</taxon>
        <taxon>Pseudomonadota</taxon>
        <taxon>Alphaproteobacteria</taxon>
        <taxon>Acetobacterales</taxon>
        <taxon>Acetobacteraceae</taxon>
        <taxon>Acetobacter</taxon>
    </lineage>
</organism>
<evidence type="ECO:0000313" key="9">
    <source>
        <dbReference type="Proteomes" id="UP000317730"/>
    </source>
</evidence>
<accession>A0A4Y3TWG2</accession>
<evidence type="ECO:0000259" key="7">
    <source>
        <dbReference type="PROSITE" id="PS51471"/>
    </source>
</evidence>
<dbReference type="NCBIfam" id="NF011930">
    <property type="entry name" value="PRK15401.1"/>
    <property type="match status" value="1"/>
</dbReference>
<proteinExistence type="predicted"/>
<dbReference type="InterPro" id="IPR004574">
    <property type="entry name" value="Alkb"/>
</dbReference>
<sequence>MLPDLFSFERRRVDLGPGAAILGGFALDQADALLEQIERLSLLAPFRHMQTPGGRRMSVAMLNAGSLGWVSDLSGYRYERTDPQTGWNWPPIPPVFLELASQAAQTLGFEAFVPDACLINRYAPGTRLSLHQDRDEQDHHAPIISVSLGLPATFLWGGLERRDRTTRYRLTHGDVAVWGGPSRLMFHGISELKDGVHPLTGALRYNLTFRKTR</sequence>
<feature type="binding site" evidence="5">
    <location>
        <position position="69"/>
    </location>
    <ligand>
        <name>substrate</name>
    </ligand>
</feature>
<dbReference type="PANTHER" id="PTHR16557">
    <property type="entry name" value="ALKYLATED DNA REPAIR PROTEIN ALKB-RELATED"/>
    <property type="match status" value="1"/>
</dbReference>
<feature type="domain" description="Fe2OG dioxygenase" evidence="7">
    <location>
        <begin position="113"/>
        <end position="213"/>
    </location>
</feature>
<comment type="caution">
    <text evidence="8">The sequence shown here is derived from an EMBL/GenBank/DDBJ whole genome shotgun (WGS) entry which is preliminary data.</text>
</comment>
<keyword evidence="9" id="KW-1185">Reference proteome</keyword>
<comment type="cofactor">
    <cofactor evidence="6">
        <name>Fe(2+)</name>
        <dbReference type="ChEBI" id="CHEBI:29033"/>
    </cofactor>
    <text evidence="6">Binds 1 Fe(2+) ion per subunit.</text>
</comment>
<dbReference type="RefSeq" id="WP_141376919.1">
    <property type="nucleotide sequence ID" value="NZ_BAPL01000012.1"/>
</dbReference>
<dbReference type="InterPro" id="IPR027450">
    <property type="entry name" value="AlkB-like"/>
</dbReference>
<feature type="binding site" evidence="5">
    <location>
        <begin position="120"/>
        <end position="122"/>
    </location>
    <ligand>
        <name>2-oxoglutarate</name>
        <dbReference type="ChEBI" id="CHEBI:16810"/>
    </ligand>
</feature>
<evidence type="ECO:0000256" key="1">
    <source>
        <dbReference type="ARBA" id="ARBA00022723"/>
    </source>
</evidence>
<feature type="binding site" evidence="5">
    <location>
        <begin position="204"/>
        <end position="210"/>
    </location>
    <ligand>
        <name>2-oxoglutarate</name>
        <dbReference type="ChEBI" id="CHEBI:16810"/>
    </ligand>
</feature>
<dbReference type="GO" id="GO:0035515">
    <property type="term" value="F:oxidative RNA demethylase activity"/>
    <property type="evidence" value="ECO:0007669"/>
    <property type="project" value="TreeGrafter"/>
</dbReference>
<evidence type="ECO:0000256" key="4">
    <source>
        <dbReference type="ARBA" id="ARBA00023004"/>
    </source>
</evidence>
<dbReference type="GO" id="GO:0035516">
    <property type="term" value="F:broad specificity oxidative DNA demethylase activity"/>
    <property type="evidence" value="ECO:0007669"/>
    <property type="project" value="TreeGrafter"/>
</dbReference>
<dbReference type="InterPro" id="IPR037151">
    <property type="entry name" value="AlkB-like_sf"/>
</dbReference>
<keyword evidence="4 6" id="KW-0408">Iron</keyword>
<dbReference type="GO" id="GO:0005737">
    <property type="term" value="C:cytoplasm"/>
    <property type="evidence" value="ECO:0007669"/>
    <property type="project" value="TreeGrafter"/>
</dbReference>
<evidence type="ECO:0000256" key="2">
    <source>
        <dbReference type="ARBA" id="ARBA00022964"/>
    </source>
</evidence>
<gene>
    <name evidence="8" type="ORF">APE01nite_18910</name>
</gene>
<keyword evidence="3" id="KW-0560">Oxidoreductase</keyword>
<dbReference type="Proteomes" id="UP000317730">
    <property type="component" value="Unassembled WGS sequence"/>
</dbReference>
<evidence type="ECO:0000256" key="3">
    <source>
        <dbReference type="ARBA" id="ARBA00023002"/>
    </source>
</evidence>